<dbReference type="AlphaFoldDB" id="A0A6S7J5U0"/>
<proteinExistence type="predicted"/>
<sequence length="228" mass="27089">MNVHSFKVYVTKTESLITKLEPIKPAYDKPKGIFIDVLPIDYHSNSYFCSLAAAYVTTFKCEIYEDHLTNNLPDSHSNIETSIVCFHLHFRLSRFMRNPKLLNQYMTEDDIRTIRKFTPVHESWEKKNYDKPADVRKRKRRQKYHQTKYGGTFIEYEYLTGRSPSDVENDYKILIPKACQDSPELDKSYSNSQSRLSCLPSWGRKLKPDGVLRDRVQRVYKRRKSFRR</sequence>
<evidence type="ECO:0000313" key="2">
    <source>
        <dbReference type="Proteomes" id="UP001152795"/>
    </source>
</evidence>
<name>A0A6S7J5U0_PARCT</name>
<dbReference type="Proteomes" id="UP001152795">
    <property type="component" value="Unassembled WGS sequence"/>
</dbReference>
<accession>A0A6S7J5U0</accession>
<comment type="caution">
    <text evidence="1">The sequence shown here is derived from an EMBL/GenBank/DDBJ whole genome shotgun (WGS) entry which is preliminary data.</text>
</comment>
<keyword evidence="2" id="KW-1185">Reference proteome</keyword>
<gene>
    <name evidence="1" type="ORF">PACLA_8A021259</name>
</gene>
<evidence type="ECO:0000313" key="1">
    <source>
        <dbReference type="EMBL" id="CAB4012681.1"/>
    </source>
</evidence>
<organism evidence="1 2">
    <name type="scientific">Paramuricea clavata</name>
    <name type="common">Red gorgonian</name>
    <name type="synonym">Violescent sea-whip</name>
    <dbReference type="NCBI Taxonomy" id="317549"/>
    <lineage>
        <taxon>Eukaryota</taxon>
        <taxon>Metazoa</taxon>
        <taxon>Cnidaria</taxon>
        <taxon>Anthozoa</taxon>
        <taxon>Octocorallia</taxon>
        <taxon>Malacalcyonacea</taxon>
        <taxon>Plexauridae</taxon>
        <taxon>Paramuricea</taxon>
    </lineage>
</organism>
<dbReference type="EMBL" id="CACRXK020007597">
    <property type="protein sequence ID" value="CAB4012681.1"/>
    <property type="molecule type" value="Genomic_DNA"/>
</dbReference>
<reference evidence="1" key="1">
    <citation type="submission" date="2020-04" db="EMBL/GenBank/DDBJ databases">
        <authorList>
            <person name="Alioto T."/>
            <person name="Alioto T."/>
            <person name="Gomez Garrido J."/>
        </authorList>
    </citation>
    <scope>NUCLEOTIDE SEQUENCE</scope>
    <source>
        <strain evidence="1">A484AB</strain>
    </source>
</reference>
<protein>
    <submittedName>
        <fullName evidence="1">Uncharacterized protein</fullName>
    </submittedName>
</protein>